<protein>
    <submittedName>
        <fullName evidence="1">Uncharacterized protein</fullName>
    </submittedName>
</protein>
<evidence type="ECO:0000313" key="1">
    <source>
        <dbReference type="EMBL" id="JAD44026.1"/>
    </source>
</evidence>
<sequence>MVHRKQAGQHCVVSRCFTTWLSWSLSYA</sequence>
<name>A0A0A8ZYX4_ARUDO</name>
<reference evidence="1" key="1">
    <citation type="submission" date="2014-09" db="EMBL/GenBank/DDBJ databases">
        <authorList>
            <person name="Magalhaes I.L.F."/>
            <person name="Oliveira U."/>
            <person name="Santos F.R."/>
            <person name="Vidigal T.H.D.A."/>
            <person name="Brescovit A.D."/>
            <person name="Santos A.J."/>
        </authorList>
    </citation>
    <scope>NUCLEOTIDE SEQUENCE</scope>
    <source>
        <tissue evidence="1">Shoot tissue taken approximately 20 cm above the soil surface</tissue>
    </source>
</reference>
<proteinExistence type="predicted"/>
<dbReference type="EMBL" id="GBRH01253869">
    <property type="protein sequence ID" value="JAD44026.1"/>
    <property type="molecule type" value="Transcribed_RNA"/>
</dbReference>
<dbReference type="AlphaFoldDB" id="A0A0A8ZYX4"/>
<reference evidence="1" key="2">
    <citation type="journal article" date="2015" name="Data Brief">
        <title>Shoot transcriptome of the giant reed, Arundo donax.</title>
        <authorList>
            <person name="Barrero R.A."/>
            <person name="Guerrero F.D."/>
            <person name="Moolhuijzen P."/>
            <person name="Goolsby J.A."/>
            <person name="Tidwell J."/>
            <person name="Bellgard S.E."/>
            <person name="Bellgard M.I."/>
        </authorList>
    </citation>
    <scope>NUCLEOTIDE SEQUENCE</scope>
    <source>
        <tissue evidence="1">Shoot tissue taken approximately 20 cm above the soil surface</tissue>
    </source>
</reference>
<accession>A0A0A8ZYX4</accession>
<organism evidence="1">
    <name type="scientific">Arundo donax</name>
    <name type="common">Giant reed</name>
    <name type="synonym">Donax arundinaceus</name>
    <dbReference type="NCBI Taxonomy" id="35708"/>
    <lineage>
        <taxon>Eukaryota</taxon>
        <taxon>Viridiplantae</taxon>
        <taxon>Streptophyta</taxon>
        <taxon>Embryophyta</taxon>
        <taxon>Tracheophyta</taxon>
        <taxon>Spermatophyta</taxon>
        <taxon>Magnoliopsida</taxon>
        <taxon>Liliopsida</taxon>
        <taxon>Poales</taxon>
        <taxon>Poaceae</taxon>
        <taxon>PACMAD clade</taxon>
        <taxon>Arundinoideae</taxon>
        <taxon>Arundineae</taxon>
        <taxon>Arundo</taxon>
    </lineage>
</organism>